<sequence length="91" mass="9543">MKTTLALAVLGTAVTLALAPVAQAAPAWVEDESANICNSLNLASSYDRSWVTTQISLLQLSHDIGRAEAVAGIRAAAIEYCPEYLSVVPAK</sequence>
<organism evidence="1 2">
    <name type="scientific">Mycobacterium phage Momo</name>
    <dbReference type="NCBI Taxonomy" id="1647303"/>
    <lineage>
        <taxon>Viruses</taxon>
        <taxon>Duplodnaviria</taxon>
        <taxon>Heunggongvirae</taxon>
        <taxon>Uroviricota</taxon>
        <taxon>Caudoviricetes</taxon>
        <taxon>Ceeclamvirinae</taxon>
        <taxon>Bixzunavirus</taxon>
        <taxon>Bixzunavirus Bxz1</taxon>
    </lineage>
</organism>
<accession>A0A0F7INN4</accession>
<gene>
    <name evidence="1" type="primary">70</name>
    <name evidence="1" type="ORF">SEA_MOMO_70</name>
</gene>
<reference evidence="2" key="1">
    <citation type="submission" date="2015-04" db="EMBL/GenBank/DDBJ databases">
        <authorList>
            <person name="Moscinski C.N."/>
            <person name="Bina E.A."/>
            <person name="Brahme I.S."/>
            <person name="Hill A.B."/>
            <person name="Himmelstein P.H."/>
            <person name="Hunsicker S.M."/>
            <person name="Ish A.R."/>
            <person name="Le T.S."/>
            <person name="Martin M."/>
            <person name="Shetty S.A."/>
            <person name="Swierzewski T."/>
            <person name="Iyengar V.B."/>
            <person name="Kim H."/>
            <person name="Schafer C.E."/>
            <person name="Grubb S.R."/>
            <person name="Bradley K.W."/>
            <person name="Asai D.J."/>
            <person name="Bowman C.A."/>
            <person name="Russell D.A."/>
            <person name="Pope W.H."/>
            <person name="Jacobs-Sera D."/>
            <person name="Hendrix R.W."/>
            <person name="Hatfull G.F."/>
        </authorList>
    </citation>
    <scope>NUCLEOTIDE SEQUENCE [LARGE SCALE GENOMIC DNA]</scope>
</reference>
<dbReference type="EMBL" id="KR080196">
    <property type="protein sequence ID" value="AKG94637.1"/>
    <property type="molecule type" value="Genomic_DNA"/>
</dbReference>
<evidence type="ECO:0008006" key="3">
    <source>
        <dbReference type="Google" id="ProtNLM"/>
    </source>
</evidence>
<proteinExistence type="predicted"/>
<evidence type="ECO:0000313" key="1">
    <source>
        <dbReference type="EMBL" id="AKG94637.1"/>
    </source>
</evidence>
<name>A0A0F7INN4_9CAUD</name>
<evidence type="ECO:0000313" key="2">
    <source>
        <dbReference type="Proteomes" id="UP000222650"/>
    </source>
</evidence>
<dbReference type="Proteomes" id="UP000222650">
    <property type="component" value="Genome"/>
</dbReference>
<protein>
    <recommendedName>
        <fullName evidence="3">DUF732 domain-containing protein</fullName>
    </recommendedName>
</protein>